<dbReference type="Gramene" id="TVU07232">
    <property type="protein sequence ID" value="TVU07232"/>
    <property type="gene ID" value="EJB05_47277"/>
</dbReference>
<name>A0A5J9T796_9POAL</name>
<organism evidence="2 3">
    <name type="scientific">Eragrostis curvula</name>
    <name type="common">weeping love grass</name>
    <dbReference type="NCBI Taxonomy" id="38414"/>
    <lineage>
        <taxon>Eukaryota</taxon>
        <taxon>Viridiplantae</taxon>
        <taxon>Streptophyta</taxon>
        <taxon>Embryophyta</taxon>
        <taxon>Tracheophyta</taxon>
        <taxon>Spermatophyta</taxon>
        <taxon>Magnoliopsida</taxon>
        <taxon>Liliopsida</taxon>
        <taxon>Poales</taxon>
        <taxon>Poaceae</taxon>
        <taxon>PACMAD clade</taxon>
        <taxon>Chloridoideae</taxon>
        <taxon>Eragrostideae</taxon>
        <taxon>Eragrostidinae</taxon>
        <taxon>Eragrostis</taxon>
    </lineage>
</organism>
<feature type="non-terminal residue" evidence="2">
    <location>
        <position position="1"/>
    </location>
</feature>
<dbReference type="AlphaFoldDB" id="A0A5J9T796"/>
<gene>
    <name evidence="2" type="ORF">EJB05_47277</name>
</gene>
<dbReference type="EMBL" id="RWGY01000045">
    <property type="protein sequence ID" value="TVU07232.1"/>
    <property type="molecule type" value="Genomic_DNA"/>
</dbReference>
<evidence type="ECO:0000259" key="1">
    <source>
        <dbReference type="Pfam" id="PF00931"/>
    </source>
</evidence>
<reference evidence="2 3" key="1">
    <citation type="journal article" date="2019" name="Sci. Rep.">
        <title>A high-quality genome of Eragrostis curvula grass provides insights into Poaceae evolution and supports new strategies to enhance forage quality.</title>
        <authorList>
            <person name="Carballo J."/>
            <person name="Santos B.A.C.M."/>
            <person name="Zappacosta D."/>
            <person name="Garbus I."/>
            <person name="Selva J.P."/>
            <person name="Gallo C.A."/>
            <person name="Diaz A."/>
            <person name="Albertini E."/>
            <person name="Caccamo M."/>
            <person name="Echenique V."/>
        </authorList>
    </citation>
    <scope>NUCLEOTIDE SEQUENCE [LARGE SCALE GENOMIC DNA]</scope>
    <source>
        <strain evidence="3">cv. Victoria</strain>
        <tissue evidence="2">Leaf</tissue>
    </source>
</reference>
<feature type="domain" description="NB-ARC" evidence="1">
    <location>
        <begin position="3"/>
        <end position="46"/>
    </location>
</feature>
<dbReference type="InterPro" id="IPR002182">
    <property type="entry name" value="NB-ARC"/>
</dbReference>
<evidence type="ECO:0000313" key="3">
    <source>
        <dbReference type="Proteomes" id="UP000324897"/>
    </source>
</evidence>
<evidence type="ECO:0000313" key="2">
    <source>
        <dbReference type="EMBL" id="TVU07232.1"/>
    </source>
</evidence>
<dbReference type="GO" id="GO:0043531">
    <property type="term" value="F:ADP binding"/>
    <property type="evidence" value="ECO:0007669"/>
    <property type="project" value="InterPro"/>
</dbReference>
<keyword evidence="3" id="KW-1185">Reference proteome</keyword>
<comment type="caution">
    <text evidence="2">The sequence shown here is derived from an EMBL/GenBank/DDBJ whole genome shotgun (WGS) entry which is preliminary data.</text>
</comment>
<sequence length="280" mass="30132">MAQKQRYLLVLEEVTDVAAWNAVRKFLPDWNNGSRIIMTTVHTGICLLCPGQPYLVSELRRIFGALNVEILDCKVQETENDENSERQFRGHLSFPAISSSSSRLGIRGGSSCQFNSTSPALLLIQMQNTSPSPEARGRTTTTPAAATSSVPFVSLFKSRAGCLFPQLRQPLQLGSVAVFPSYPAAVSFFLPVDLRGRGHNQKLSRSPCSLWRGAPSATVHGPLGFGAGGGLSQAEDLLHQVPAHSCVILGTADRDAASCHGALPGITQRRAWHAVDSRGV</sequence>
<proteinExistence type="predicted"/>
<dbReference type="Pfam" id="PF00931">
    <property type="entry name" value="NB-ARC"/>
    <property type="match status" value="1"/>
</dbReference>
<dbReference type="Proteomes" id="UP000324897">
    <property type="component" value="Unassembled WGS sequence"/>
</dbReference>
<accession>A0A5J9T796</accession>
<protein>
    <recommendedName>
        <fullName evidence="1">NB-ARC domain-containing protein</fullName>
    </recommendedName>
</protein>